<sequence>MTVIAQFICFLYLEISTHVEYNPMFFKPSNPWHLMCL</sequence>
<accession>A0A0E9SIV4</accession>
<evidence type="ECO:0000313" key="1">
    <source>
        <dbReference type="EMBL" id="JAH41182.1"/>
    </source>
</evidence>
<dbReference type="AlphaFoldDB" id="A0A0E9SIV4"/>
<dbReference type="EMBL" id="GBXM01050661">
    <property type="protein sequence ID" value="JAH57916.1"/>
    <property type="molecule type" value="Transcribed_RNA"/>
</dbReference>
<organism evidence="1">
    <name type="scientific">Anguilla anguilla</name>
    <name type="common">European freshwater eel</name>
    <name type="synonym">Muraena anguilla</name>
    <dbReference type="NCBI Taxonomy" id="7936"/>
    <lineage>
        <taxon>Eukaryota</taxon>
        <taxon>Metazoa</taxon>
        <taxon>Chordata</taxon>
        <taxon>Craniata</taxon>
        <taxon>Vertebrata</taxon>
        <taxon>Euteleostomi</taxon>
        <taxon>Actinopterygii</taxon>
        <taxon>Neopterygii</taxon>
        <taxon>Teleostei</taxon>
        <taxon>Anguilliformes</taxon>
        <taxon>Anguillidae</taxon>
        <taxon>Anguilla</taxon>
    </lineage>
</organism>
<protein>
    <submittedName>
        <fullName evidence="1">Uncharacterized protein</fullName>
    </submittedName>
</protein>
<dbReference type="EMBL" id="GBXM01067395">
    <property type="protein sequence ID" value="JAH41182.1"/>
    <property type="molecule type" value="Transcribed_RNA"/>
</dbReference>
<proteinExistence type="predicted"/>
<reference evidence="1" key="1">
    <citation type="submission" date="2014-11" db="EMBL/GenBank/DDBJ databases">
        <authorList>
            <person name="Amaro Gonzalez C."/>
        </authorList>
    </citation>
    <scope>NUCLEOTIDE SEQUENCE</scope>
</reference>
<name>A0A0E9SIV4_ANGAN</name>
<reference evidence="1" key="2">
    <citation type="journal article" date="2015" name="Fish Shellfish Immunol.">
        <title>Early steps in the European eel (Anguilla anguilla)-Vibrio vulnificus interaction in the gills: Role of the RtxA13 toxin.</title>
        <authorList>
            <person name="Callol A."/>
            <person name="Pajuelo D."/>
            <person name="Ebbesson L."/>
            <person name="Teles M."/>
            <person name="MacKenzie S."/>
            <person name="Amaro C."/>
        </authorList>
    </citation>
    <scope>NUCLEOTIDE SEQUENCE</scope>
</reference>